<accession>A0A6C0AV07</accession>
<evidence type="ECO:0000313" key="1">
    <source>
        <dbReference type="EMBL" id="QHS83121.1"/>
    </source>
</evidence>
<protein>
    <submittedName>
        <fullName evidence="1">Uncharacterized protein</fullName>
    </submittedName>
</protein>
<name>A0A6C0AV07_9ZZZZ</name>
<organism evidence="1">
    <name type="scientific">viral metagenome</name>
    <dbReference type="NCBI Taxonomy" id="1070528"/>
    <lineage>
        <taxon>unclassified sequences</taxon>
        <taxon>metagenomes</taxon>
        <taxon>organismal metagenomes</taxon>
    </lineage>
</organism>
<dbReference type="AlphaFoldDB" id="A0A6C0AV07"/>
<proteinExistence type="predicted"/>
<dbReference type="EMBL" id="MN738749">
    <property type="protein sequence ID" value="QHS83121.1"/>
    <property type="molecule type" value="Genomic_DNA"/>
</dbReference>
<sequence>MLAEQQYDIEVMLNAYNLLESLPDELRCVEYKKILKGIHNYIINNCKHEYITDMIDVDVERSETIVYCKKCYYTPNN</sequence>
<reference evidence="1" key="1">
    <citation type="journal article" date="2020" name="Nature">
        <title>Giant virus diversity and host interactions through global metagenomics.</title>
        <authorList>
            <person name="Schulz F."/>
            <person name="Roux S."/>
            <person name="Paez-Espino D."/>
            <person name="Jungbluth S."/>
            <person name="Walsh D.A."/>
            <person name="Denef V.J."/>
            <person name="McMahon K.D."/>
            <person name="Konstantinidis K.T."/>
            <person name="Eloe-Fadrosh E.A."/>
            <person name="Kyrpides N.C."/>
            <person name="Woyke T."/>
        </authorList>
    </citation>
    <scope>NUCLEOTIDE SEQUENCE</scope>
    <source>
        <strain evidence="1">GVMAG-S-ERX555943-30</strain>
    </source>
</reference>